<protein>
    <submittedName>
        <fullName evidence="2">Uncharacterized protein</fullName>
    </submittedName>
</protein>
<dbReference type="PANTHER" id="PTHR31170">
    <property type="entry name" value="BNAC04G53230D PROTEIN"/>
    <property type="match status" value="1"/>
</dbReference>
<dbReference type="EMBL" id="CM008049">
    <property type="protein sequence ID" value="PVH48313.1"/>
    <property type="molecule type" value="Genomic_DNA"/>
</dbReference>
<gene>
    <name evidence="2" type="ORF">PAHAL_4G306000</name>
</gene>
<dbReference type="InterPro" id="IPR004158">
    <property type="entry name" value="DUF247_pln"/>
</dbReference>
<dbReference type="Gramene" id="PVH48313">
    <property type="protein sequence ID" value="PVH48313"/>
    <property type="gene ID" value="PAHAL_4G306000"/>
</dbReference>
<evidence type="ECO:0000256" key="1">
    <source>
        <dbReference type="SAM" id="Phobius"/>
    </source>
</evidence>
<dbReference type="Proteomes" id="UP000243499">
    <property type="component" value="Chromosome 4"/>
</dbReference>
<dbReference type="AlphaFoldDB" id="A0A2T8JEF4"/>
<proteinExistence type="predicted"/>
<dbReference type="PANTHER" id="PTHR31170:SF25">
    <property type="entry name" value="BNAA09G04570D PROTEIN"/>
    <property type="match status" value="1"/>
</dbReference>
<feature type="transmembrane region" description="Helical" evidence="1">
    <location>
        <begin position="220"/>
        <end position="242"/>
    </location>
</feature>
<dbReference type="Pfam" id="PF03140">
    <property type="entry name" value="DUF247"/>
    <property type="match status" value="1"/>
</dbReference>
<keyword evidence="1" id="KW-0472">Membrane</keyword>
<evidence type="ECO:0000313" key="2">
    <source>
        <dbReference type="EMBL" id="PVH48313.1"/>
    </source>
</evidence>
<keyword evidence="1" id="KW-1133">Transmembrane helix</keyword>
<organism evidence="2">
    <name type="scientific">Panicum hallii</name>
    <dbReference type="NCBI Taxonomy" id="206008"/>
    <lineage>
        <taxon>Eukaryota</taxon>
        <taxon>Viridiplantae</taxon>
        <taxon>Streptophyta</taxon>
        <taxon>Embryophyta</taxon>
        <taxon>Tracheophyta</taxon>
        <taxon>Spermatophyta</taxon>
        <taxon>Magnoliopsida</taxon>
        <taxon>Liliopsida</taxon>
        <taxon>Poales</taxon>
        <taxon>Poaceae</taxon>
        <taxon>PACMAD clade</taxon>
        <taxon>Panicoideae</taxon>
        <taxon>Panicodae</taxon>
        <taxon>Paniceae</taxon>
        <taxon>Panicinae</taxon>
        <taxon>Panicum</taxon>
        <taxon>Panicum sect. Panicum</taxon>
    </lineage>
</organism>
<keyword evidence="1" id="KW-0812">Transmembrane</keyword>
<reference evidence="2" key="1">
    <citation type="submission" date="2018-04" db="EMBL/GenBank/DDBJ databases">
        <title>WGS assembly of Panicum hallii.</title>
        <authorList>
            <person name="Lovell J."/>
            <person name="Jenkins J."/>
            <person name="Lowry D."/>
            <person name="Mamidi S."/>
            <person name="Sreedasyam A."/>
            <person name="Weng X."/>
            <person name="Barry K."/>
            <person name="Bonette J."/>
            <person name="Campitelli B."/>
            <person name="Daum C."/>
            <person name="Gordon S."/>
            <person name="Gould B."/>
            <person name="Lipzen A."/>
            <person name="Macqueen A."/>
            <person name="Palacio-Mejia J."/>
            <person name="Plott C."/>
            <person name="Shakirov E."/>
            <person name="Shu S."/>
            <person name="Yoshinaga Y."/>
            <person name="Zane M."/>
            <person name="Rokhsar D."/>
            <person name="Grimwood J."/>
            <person name="Schmutz J."/>
            <person name="Juenger T."/>
        </authorList>
    </citation>
    <scope>NUCLEOTIDE SEQUENCE [LARGE SCALE GENOMIC DNA]</scope>
    <source>
        <strain evidence="2">FIL2</strain>
    </source>
</reference>
<sequence>MGGMASSGRMRYVTKPIAFVIKAPWKMLTVVPGISAMKQPVEAFFMSGGDGSTGPRDPNGAGYLTRPPLIEEIMVPSVSELVNVGIQFSPTAGDLSTIAFDLKTVTFHLPVVTLDSNTEVVLRNLVAYEAASASGPLVLARYTELMNGIIDTDEDVALLRRRGVVLNRMKSDGEVAKLWNGMSRSVRLTKVAFVDRAVEEVNRYYNSRWRVKTKRFMRKYVFSSWQVLTFLAAIMMLLLTTLQAFCSVYTCSRWFGAVTVATAE</sequence>
<accession>A0A2T8JEF4</accession>
<name>A0A2T8JEF4_9POAL</name>